<reference evidence="1 2" key="1">
    <citation type="submission" date="2024-07" db="EMBL/GenBank/DDBJ databases">
        <title>Draft Genome Sequence of Ferrimicrobium acidiphilum Strain YE2023, Isolated from a Pulp of Bioleach Reactor.</title>
        <authorList>
            <person name="Elkina Y.A."/>
            <person name="Bulaeva A.G."/>
            <person name="Beletsky A.V."/>
            <person name="Mardanov A.V."/>
        </authorList>
    </citation>
    <scope>NUCLEOTIDE SEQUENCE [LARGE SCALE GENOMIC DNA]</scope>
    <source>
        <strain evidence="1 2">YE2023</strain>
    </source>
</reference>
<gene>
    <name evidence="1" type="ORF">AB6A68_00570</name>
</gene>
<dbReference type="SMART" id="SM00855">
    <property type="entry name" value="PGAM"/>
    <property type="match status" value="1"/>
</dbReference>
<keyword evidence="2" id="KW-1185">Reference proteome</keyword>
<sequence length="210" mass="23623">MTDLVLVRHGETAWHYENRYAGTSDIQLSDRGHEQAQDLARWAAQAKLDAIWCSELQRSQKTARYCEVACGLHARVDLRLNELDFGRCEGLSVKEIRQRFPEEARAFEADPLGHPLPGGEDPLTATARSIACIREIVEEFQGGRVLVVAHNTLIRLVLCHLLGVPLAEYRIRFPSLHNCALNEIRIPPTGSATLLRYNAMLSEDSPRVSR</sequence>
<protein>
    <submittedName>
        <fullName evidence="1">Histidine phosphatase family protein</fullName>
    </submittedName>
</protein>
<comment type="caution">
    <text evidence="1">The sequence shown here is derived from an EMBL/GenBank/DDBJ whole genome shotgun (WGS) entry which is preliminary data.</text>
</comment>
<dbReference type="InterPro" id="IPR050275">
    <property type="entry name" value="PGM_Phosphatase"/>
</dbReference>
<dbReference type="InterPro" id="IPR013078">
    <property type="entry name" value="His_Pase_superF_clade-1"/>
</dbReference>
<proteinExistence type="predicted"/>
<accession>A0ABV3Y1G5</accession>
<dbReference type="Gene3D" id="3.40.50.1240">
    <property type="entry name" value="Phosphoglycerate mutase-like"/>
    <property type="match status" value="1"/>
</dbReference>
<evidence type="ECO:0000313" key="1">
    <source>
        <dbReference type="EMBL" id="MEX6428339.1"/>
    </source>
</evidence>
<dbReference type="CDD" id="cd07067">
    <property type="entry name" value="HP_PGM_like"/>
    <property type="match status" value="1"/>
</dbReference>
<dbReference type="PANTHER" id="PTHR48100:SF1">
    <property type="entry name" value="HISTIDINE PHOSPHATASE FAMILY PROTEIN-RELATED"/>
    <property type="match status" value="1"/>
</dbReference>
<dbReference type="RefSeq" id="WP_298382691.1">
    <property type="nucleotide sequence ID" value="NZ_JBFSHR010000001.1"/>
</dbReference>
<evidence type="ECO:0000313" key="2">
    <source>
        <dbReference type="Proteomes" id="UP001560267"/>
    </source>
</evidence>
<dbReference type="InterPro" id="IPR029033">
    <property type="entry name" value="His_PPase_superfam"/>
</dbReference>
<dbReference type="Proteomes" id="UP001560267">
    <property type="component" value="Unassembled WGS sequence"/>
</dbReference>
<dbReference type="PANTHER" id="PTHR48100">
    <property type="entry name" value="BROAD-SPECIFICITY PHOSPHATASE YOR283W-RELATED"/>
    <property type="match status" value="1"/>
</dbReference>
<name>A0ABV3Y1G5_9ACTN</name>
<organism evidence="1 2">
    <name type="scientific">Ferrimicrobium acidiphilum</name>
    <dbReference type="NCBI Taxonomy" id="121039"/>
    <lineage>
        <taxon>Bacteria</taxon>
        <taxon>Bacillati</taxon>
        <taxon>Actinomycetota</taxon>
        <taxon>Acidimicrobiia</taxon>
        <taxon>Acidimicrobiales</taxon>
        <taxon>Acidimicrobiaceae</taxon>
        <taxon>Ferrimicrobium</taxon>
    </lineage>
</organism>
<dbReference type="Pfam" id="PF00300">
    <property type="entry name" value="His_Phos_1"/>
    <property type="match status" value="1"/>
</dbReference>
<dbReference type="SUPFAM" id="SSF53254">
    <property type="entry name" value="Phosphoglycerate mutase-like"/>
    <property type="match status" value="1"/>
</dbReference>
<dbReference type="EMBL" id="JBFSHR010000001">
    <property type="protein sequence ID" value="MEX6428339.1"/>
    <property type="molecule type" value="Genomic_DNA"/>
</dbReference>